<dbReference type="RefSeq" id="WP_003225974.1">
    <property type="nucleotide sequence ID" value="NC_014479.1"/>
</dbReference>
<evidence type="ECO:0000313" key="3">
    <source>
        <dbReference type="Proteomes" id="UP000002233"/>
    </source>
</evidence>
<accession>E0TTY2</accession>
<proteinExistence type="predicted"/>
<dbReference type="InterPro" id="IPR028994">
    <property type="entry name" value="Integrin_alpha_N"/>
</dbReference>
<dbReference type="KEGG" id="bss:BSUW23_13085"/>
<name>E0TTY2_BACSH</name>
<evidence type="ECO:0000256" key="1">
    <source>
        <dbReference type="SAM" id="SignalP"/>
    </source>
</evidence>
<dbReference type="Proteomes" id="UP000002233">
    <property type="component" value="Chromosome"/>
</dbReference>
<dbReference type="EMBL" id="CP002183">
    <property type="protein sequence ID" value="ADM38655.1"/>
    <property type="molecule type" value="Genomic_DNA"/>
</dbReference>
<dbReference type="SUPFAM" id="SSF69318">
    <property type="entry name" value="Integrin alpha N-terminal domain"/>
    <property type="match status" value="1"/>
</dbReference>
<evidence type="ECO:0000313" key="2">
    <source>
        <dbReference type="EMBL" id="ADM38655.1"/>
    </source>
</evidence>
<feature type="signal peptide" evidence="1">
    <location>
        <begin position="1"/>
        <end position="21"/>
    </location>
</feature>
<evidence type="ECO:0008006" key="4">
    <source>
        <dbReference type="Google" id="ProtNLM"/>
    </source>
</evidence>
<dbReference type="AlphaFoldDB" id="E0TTY2"/>
<gene>
    <name evidence="2" type="ordered locus">BSUW23_13085</name>
</gene>
<protein>
    <recommendedName>
        <fullName evidence="4">VCBS repeat-containing protein</fullName>
    </recommendedName>
</protein>
<feature type="chain" id="PRO_5003140906" description="VCBS repeat-containing protein" evidence="1">
    <location>
        <begin position="22"/>
        <end position="201"/>
    </location>
</feature>
<sequence>MASTLALLILCTAMFPNSSQAAVRAYMGTWDLDGDGSNEMAYNLGQHLEIQSLSGLSFTYKIGASWGLNQVTDTDGDGVTDLVSLAVDGGKQGVKVLHHKTHNLRFYQVLGSPSIGLYKDTPGVDLDGIPGSELIIKKQNLLIVIHDRDASMYQYNLGADNWGIHSISIADFNAEPGKEILVKRPTGVTVILDRVKTGTNM</sequence>
<reference evidence="2 3" key="2">
    <citation type="journal article" date="2011" name="Microbiology">
        <title>The genome sequence of Bacillus subtilis subsp. spizizenii W23: insights into speciation within the B. subtilis complex and into the history of B. subtilis genetics.</title>
        <authorList>
            <person name="Zeigler D.R."/>
        </authorList>
    </citation>
    <scope>NUCLEOTIDE SEQUENCE [LARGE SCALE GENOMIC DNA]</scope>
    <source>
        <strain evidence="3">ATCC 23059 / NRRL B-14472 / W23</strain>
    </source>
</reference>
<organism evidence="2 3">
    <name type="scientific">Bacillus spizizenii (strain ATCC 23059 / NRRL B-14472 / W23)</name>
    <name type="common">Bacillus subtilis subsp. spizizenii</name>
    <dbReference type="NCBI Taxonomy" id="655816"/>
    <lineage>
        <taxon>Bacteria</taxon>
        <taxon>Bacillati</taxon>
        <taxon>Bacillota</taxon>
        <taxon>Bacilli</taxon>
        <taxon>Bacillales</taxon>
        <taxon>Bacillaceae</taxon>
        <taxon>Bacillus</taxon>
    </lineage>
</organism>
<keyword evidence="1" id="KW-0732">Signal</keyword>
<reference key="1">
    <citation type="submission" date="2010-08" db="EMBL/GenBank/DDBJ databases">
        <authorList>
            <person name="Zeigler D.R."/>
        </authorList>
    </citation>
    <scope>NUCLEOTIDE SEQUENCE</scope>
    <source>
        <strain>W23</strain>
    </source>
</reference>
<dbReference type="HOGENOM" id="CLU_1358208_0_0_9"/>